<dbReference type="EMBL" id="CP094669">
    <property type="protein sequence ID" value="UOG77129.1"/>
    <property type="molecule type" value="Genomic_DNA"/>
</dbReference>
<evidence type="ECO:0000313" key="1">
    <source>
        <dbReference type="EMBL" id="UOG77129.1"/>
    </source>
</evidence>
<reference evidence="1 2" key="1">
    <citation type="submission" date="2022-03" db="EMBL/GenBank/DDBJ databases">
        <title>Hymenobactersp. isolated from the air.</title>
        <authorList>
            <person name="Won M."/>
            <person name="Kwon S.-W."/>
        </authorList>
    </citation>
    <scope>NUCLEOTIDE SEQUENCE [LARGE SCALE GENOMIC DNA]</scope>
    <source>
        <strain evidence="1 2">KACC 21982</strain>
    </source>
</reference>
<dbReference type="Proteomes" id="UP000831113">
    <property type="component" value="Chromosome"/>
</dbReference>
<keyword evidence="2" id="KW-1185">Reference proteome</keyword>
<protein>
    <submittedName>
        <fullName evidence="1">Uncharacterized protein</fullName>
    </submittedName>
</protein>
<name>A0ABY4D7G2_9BACT</name>
<sequence>MFSPEYEPRLFDADGDLSKRWYIDYRIWDTDKQAFVRKQYTGINNYSTLRERRWVCKEKLTEIRQLLDEGYTAGVTPAVNLGLDARTATVREAVECVVERKAAAGGSVAFYNVALRRIRGGNCHPAAEISYAGAHHGFPGRAEQARH</sequence>
<dbReference type="RefSeq" id="WP_243802647.1">
    <property type="nucleotide sequence ID" value="NZ_CP094669.1"/>
</dbReference>
<organism evidence="1 2">
    <name type="scientific">Hymenobacter tibetensis</name>
    <dbReference type="NCBI Taxonomy" id="497967"/>
    <lineage>
        <taxon>Bacteria</taxon>
        <taxon>Pseudomonadati</taxon>
        <taxon>Bacteroidota</taxon>
        <taxon>Cytophagia</taxon>
        <taxon>Cytophagales</taxon>
        <taxon>Hymenobacteraceae</taxon>
        <taxon>Hymenobacter</taxon>
    </lineage>
</organism>
<gene>
    <name evidence="1" type="ORF">MTX78_11115</name>
</gene>
<proteinExistence type="predicted"/>
<evidence type="ECO:0000313" key="2">
    <source>
        <dbReference type="Proteomes" id="UP000831113"/>
    </source>
</evidence>
<accession>A0ABY4D7G2</accession>